<keyword evidence="3" id="KW-1185">Reference proteome</keyword>
<protein>
    <submittedName>
        <fullName evidence="2">Uncharacterized protein</fullName>
    </submittedName>
</protein>
<proteinExistence type="predicted"/>
<dbReference type="EMBL" id="FNBK01000005">
    <property type="protein sequence ID" value="SDF30836.1"/>
    <property type="molecule type" value="Genomic_DNA"/>
</dbReference>
<reference evidence="3" key="1">
    <citation type="submission" date="2016-10" db="EMBL/GenBank/DDBJ databases">
        <authorList>
            <person name="Varghese N."/>
            <person name="Submissions S."/>
        </authorList>
    </citation>
    <scope>NUCLEOTIDE SEQUENCE [LARGE SCALE GENOMIC DNA]</scope>
    <source>
        <strain evidence="3">IBRC-M 10760</strain>
    </source>
</reference>
<keyword evidence="1" id="KW-1133">Transmembrane helix</keyword>
<dbReference type="Proteomes" id="UP000199076">
    <property type="component" value="Unassembled WGS sequence"/>
</dbReference>
<feature type="transmembrane region" description="Helical" evidence="1">
    <location>
        <begin position="60"/>
        <end position="82"/>
    </location>
</feature>
<dbReference type="STRING" id="660518.SAMN05216218_105131"/>
<keyword evidence="1" id="KW-0812">Transmembrane</keyword>
<name>A0A1G7K0S3_9EURY</name>
<dbReference type="RefSeq" id="WP_092690396.1">
    <property type="nucleotide sequence ID" value="NZ_FNBK01000005.1"/>
</dbReference>
<dbReference type="AlphaFoldDB" id="A0A1G7K0S3"/>
<organism evidence="2 3">
    <name type="scientific">Halorientalis regularis</name>
    <dbReference type="NCBI Taxonomy" id="660518"/>
    <lineage>
        <taxon>Archaea</taxon>
        <taxon>Methanobacteriati</taxon>
        <taxon>Methanobacteriota</taxon>
        <taxon>Stenosarchaea group</taxon>
        <taxon>Halobacteria</taxon>
        <taxon>Halobacteriales</taxon>
        <taxon>Haloarculaceae</taxon>
        <taxon>Halorientalis</taxon>
    </lineage>
</organism>
<sequence length="90" mass="9520">MAPSVSTALNGAFYGTEAPTFVPVRGRRALIVLCGISLGALVTLWLVLRFDVGDIGTTVLSYVVMFGLMHVFGFLAHLFGLAGETASDEN</sequence>
<evidence type="ECO:0000313" key="3">
    <source>
        <dbReference type="Proteomes" id="UP000199076"/>
    </source>
</evidence>
<evidence type="ECO:0000313" key="2">
    <source>
        <dbReference type="EMBL" id="SDF30836.1"/>
    </source>
</evidence>
<gene>
    <name evidence="2" type="ORF">SAMN05216218_105131</name>
</gene>
<keyword evidence="1" id="KW-0472">Membrane</keyword>
<feature type="transmembrane region" description="Helical" evidence="1">
    <location>
        <begin position="29"/>
        <end position="48"/>
    </location>
</feature>
<evidence type="ECO:0000256" key="1">
    <source>
        <dbReference type="SAM" id="Phobius"/>
    </source>
</evidence>
<accession>A0A1G7K0S3</accession>